<reference evidence="2" key="2">
    <citation type="submission" date="2020-09" db="EMBL/GenBank/DDBJ databases">
        <authorList>
            <person name="Sun Q."/>
            <person name="Zhou Y."/>
        </authorList>
    </citation>
    <scope>NUCLEOTIDE SEQUENCE</scope>
    <source>
        <strain evidence="2">CGMCC 4.7679</strain>
    </source>
</reference>
<proteinExistence type="predicted"/>
<gene>
    <name evidence="2" type="ORF">GCM10017566_47960</name>
</gene>
<feature type="transmembrane region" description="Helical" evidence="1">
    <location>
        <begin position="112"/>
        <end position="129"/>
    </location>
</feature>
<keyword evidence="1" id="KW-0472">Membrane</keyword>
<feature type="transmembrane region" description="Helical" evidence="1">
    <location>
        <begin position="5"/>
        <end position="26"/>
    </location>
</feature>
<keyword evidence="1" id="KW-1133">Transmembrane helix</keyword>
<comment type="caution">
    <text evidence="2">The sequence shown here is derived from an EMBL/GenBank/DDBJ whole genome shotgun (WGS) entry which is preliminary data.</text>
</comment>
<sequence length="174" mass="18947">MRRAWVRGVVAGVVFGIALAALLPWVLPGDGWWVGVVTGAVAGVFFGAVMGPAAARLERRLWRVAGEDLTWQQFREASRASRSGRVPADPRVHNGAVRLAVYQLAQHRRQRTPLVVIFGLGAALNLFSGVTDGDWFNLAAAVYFVAAIVVVLLQPQRLGRALIRLRGEDNQPET</sequence>
<evidence type="ECO:0000313" key="3">
    <source>
        <dbReference type="Proteomes" id="UP000658656"/>
    </source>
</evidence>
<dbReference type="AlphaFoldDB" id="A0A8H9J3C0"/>
<feature type="transmembrane region" description="Helical" evidence="1">
    <location>
        <begin position="32"/>
        <end position="55"/>
    </location>
</feature>
<dbReference type="Proteomes" id="UP000658656">
    <property type="component" value="Unassembled WGS sequence"/>
</dbReference>
<reference evidence="2" key="1">
    <citation type="journal article" date="2014" name="Int. J. Syst. Evol. Microbiol.">
        <title>Complete genome sequence of Corynebacterium casei LMG S-19264T (=DSM 44701T), isolated from a smear-ripened cheese.</title>
        <authorList>
            <consortium name="US DOE Joint Genome Institute (JGI-PGF)"/>
            <person name="Walter F."/>
            <person name="Albersmeier A."/>
            <person name="Kalinowski J."/>
            <person name="Ruckert C."/>
        </authorList>
    </citation>
    <scope>NUCLEOTIDE SEQUENCE</scope>
    <source>
        <strain evidence="2">CGMCC 4.7679</strain>
    </source>
</reference>
<feature type="transmembrane region" description="Helical" evidence="1">
    <location>
        <begin position="135"/>
        <end position="153"/>
    </location>
</feature>
<dbReference type="EMBL" id="BNAV01000007">
    <property type="protein sequence ID" value="GHF68545.1"/>
    <property type="molecule type" value="Genomic_DNA"/>
</dbReference>
<protein>
    <submittedName>
        <fullName evidence="2">Uncharacterized protein</fullName>
    </submittedName>
</protein>
<keyword evidence="1" id="KW-0812">Transmembrane</keyword>
<keyword evidence="3" id="KW-1185">Reference proteome</keyword>
<evidence type="ECO:0000256" key="1">
    <source>
        <dbReference type="SAM" id="Phobius"/>
    </source>
</evidence>
<name>A0A8H9J3C0_9PSEU</name>
<dbReference type="RefSeq" id="WP_145932938.1">
    <property type="nucleotide sequence ID" value="NZ_BNAV01000007.1"/>
</dbReference>
<accession>A0A8H9J3C0</accession>
<dbReference type="OrthoDB" id="10015376at2"/>
<evidence type="ECO:0000313" key="2">
    <source>
        <dbReference type="EMBL" id="GHF68545.1"/>
    </source>
</evidence>
<organism evidence="2 3">
    <name type="scientific">Amycolatopsis bartoniae</name>
    <dbReference type="NCBI Taxonomy" id="941986"/>
    <lineage>
        <taxon>Bacteria</taxon>
        <taxon>Bacillati</taxon>
        <taxon>Actinomycetota</taxon>
        <taxon>Actinomycetes</taxon>
        <taxon>Pseudonocardiales</taxon>
        <taxon>Pseudonocardiaceae</taxon>
        <taxon>Amycolatopsis</taxon>
    </lineage>
</organism>